<accession>A0A1S0THI6</accession>
<feature type="non-terminal residue" evidence="1">
    <location>
        <position position="114"/>
    </location>
</feature>
<proteinExistence type="predicted"/>
<name>A0A1S0THI6_LOALO</name>
<dbReference type="InParanoid" id="A0A1S0THI6"/>
<dbReference type="RefSeq" id="XP_003150371.1">
    <property type="nucleotide sequence ID" value="XM_003150323.1"/>
</dbReference>
<dbReference type="CTD" id="9952313"/>
<dbReference type="GeneID" id="9952313"/>
<dbReference type="EMBL" id="JH713029">
    <property type="protein sequence ID" value="EFO13698.1"/>
    <property type="molecule type" value="Genomic_DNA"/>
</dbReference>
<evidence type="ECO:0000313" key="1">
    <source>
        <dbReference type="EMBL" id="EFO13698.1"/>
    </source>
</evidence>
<dbReference type="KEGG" id="loa:LOAG_14830"/>
<sequence>MSLSNNINPLTANQHSSPVHWEISSEGNALISTQQVISTFLFAKNNVKTLEEIMKKAGKMKGWRIVIENKENKNCKEKWVEKVVENMNELLKCTKTAEGQSHKPSTTFFYRTIS</sequence>
<reference evidence="1" key="1">
    <citation type="submission" date="2012-04" db="EMBL/GenBank/DDBJ databases">
        <title>The Genome Sequence of Loa loa.</title>
        <authorList>
            <consortium name="The Broad Institute Genome Sequencing Platform"/>
            <consortium name="Broad Institute Genome Sequencing Center for Infectious Disease"/>
            <person name="Nutman T.B."/>
            <person name="Fink D.L."/>
            <person name="Russ C."/>
            <person name="Young S."/>
            <person name="Zeng Q."/>
            <person name="Gargeya S."/>
            <person name="Alvarado L."/>
            <person name="Berlin A."/>
            <person name="Chapman S.B."/>
            <person name="Chen Z."/>
            <person name="Freedman E."/>
            <person name="Gellesch M."/>
            <person name="Goldberg J."/>
            <person name="Griggs A."/>
            <person name="Gujja S."/>
            <person name="Heilman E.R."/>
            <person name="Heiman D."/>
            <person name="Howarth C."/>
            <person name="Mehta T."/>
            <person name="Neiman D."/>
            <person name="Pearson M."/>
            <person name="Roberts A."/>
            <person name="Saif S."/>
            <person name="Shea T."/>
            <person name="Shenoy N."/>
            <person name="Sisk P."/>
            <person name="Stolte C."/>
            <person name="Sykes S."/>
            <person name="White J."/>
            <person name="Yandava C."/>
            <person name="Haas B."/>
            <person name="Henn M.R."/>
            <person name="Nusbaum C."/>
            <person name="Birren B."/>
        </authorList>
    </citation>
    <scope>NUCLEOTIDE SEQUENCE [LARGE SCALE GENOMIC DNA]</scope>
</reference>
<gene>
    <name evidence="1" type="ORF">LOAG_14830</name>
</gene>
<protein>
    <submittedName>
        <fullName evidence="1">Uncharacterized protein</fullName>
    </submittedName>
</protein>
<organism evidence="1">
    <name type="scientific">Loa loa</name>
    <name type="common">Eye worm</name>
    <name type="synonym">Filaria loa</name>
    <dbReference type="NCBI Taxonomy" id="7209"/>
    <lineage>
        <taxon>Eukaryota</taxon>
        <taxon>Metazoa</taxon>
        <taxon>Ecdysozoa</taxon>
        <taxon>Nematoda</taxon>
        <taxon>Chromadorea</taxon>
        <taxon>Rhabditida</taxon>
        <taxon>Spirurina</taxon>
        <taxon>Spiruromorpha</taxon>
        <taxon>Filarioidea</taxon>
        <taxon>Onchocercidae</taxon>
        <taxon>Loa</taxon>
    </lineage>
</organism>
<dbReference type="AlphaFoldDB" id="A0A1S0THI6"/>